<dbReference type="Pfam" id="PF13489">
    <property type="entry name" value="Methyltransf_23"/>
    <property type="match status" value="1"/>
</dbReference>
<evidence type="ECO:0000259" key="2">
    <source>
        <dbReference type="Pfam" id="PF08484"/>
    </source>
</evidence>
<dbReference type="Pfam" id="PF08484">
    <property type="entry name" value="Methyltransf_14"/>
    <property type="match status" value="1"/>
</dbReference>
<dbReference type="InterPro" id="IPR013630">
    <property type="entry name" value="Methyltransf_Zn-bd_dom_put"/>
</dbReference>
<dbReference type="RefSeq" id="WP_115714049.1">
    <property type="nucleotide sequence ID" value="NZ_LT976876.1"/>
</dbReference>
<dbReference type="InterPro" id="IPR038576">
    <property type="entry name" value="Methyltransf_Zn-bd_dom_put_sf"/>
</dbReference>
<dbReference type="InterPro" id="IPR013691">
    <property type="entry name" value="MeTrfase_14"/>
</dbReference>
<dbReference type="Proteomes" id="UP000254259">
    <property type="component" value="Plasmid CBM2636_mp"/>
</dbReference>
<dbReference type="GO" id="GO:0008168">
    <property type="term" value="F:methyltransferase activity"/>
    <property type="evidence" value="ECO:0007669"/>
    <property type="project" value="UniProtKB-KW"/>
</dbReference>
<dbReference type="EMBL" id="LT984814">
    <property type="protein sequence ID" value="SPD68912.1"/>
    <property type="molecule type" value="Genomic_DNA"/>
</dbReference>
<evidence type="ECO:0000313" key="4">
    <source>
        <dbReference type="Proteomes" id="UP000254259"/>
    </source>
</evidence>
<evidence type="ECO:0000313" key="3">
    <source>
        <dbReference type="EMBL" id="SPD68912.1"/>
    </source>
</evidence>
<dbReference type="Gene3D" id="3.40.50.720">
    <property type="entry name" value="NAD(P)-binding Rossmann-like Domain"/>
    <property type="match status" value="1"/>
</dbReference>
<dbReference type="AlphaFoldDB" id="A0A375D4X6"/>
<dbReference type="SUPFAM" id="SSF53335">
    <property type="entry name" value="S-adenosyl-L-methionine-dependent methyltransferases"/>
    <property type="match status" value="1"/>
</dbReference>
<dbReference type="GO" id="GO:0032259">
    <property type="term" value="P:methylation"/>
    <property type="evidence" value="ECO:0007669"/>
    <property type="project" value="UniProtKB-KW"/>
</dbReference>
<gene>
    <name evidence="3" type="ORF">CBM2636_MP21762</name>
</gene>
<feature type="domain" description="C-methyltransferase" evidence="2">
    <location>
        <begin position="250"/>
        <end position="408"/>
    </location>
</feature>
<feature type="domain" description="Methyltransferase putative zinc binding" evidence="1">
    <location>
        <begin position="9"/>
        <end position="70"/>
    </location>
</feature>
<organism evidence="3 4">
    <name type="scientific">Cupriavidus taiwanensis</name>
    <dbReference type="NCBI Taxonomy" id="164546"/>
    <lineage>
        <taxon>Bacteria</taxon>
        <taxon>Pseudomonadati</taxon>
        <taxon>Pseudomonadota</taxon>
        <taxon>Betaproteobacteria</taxon>
        <taxon>Burkholderiales</taxon>
        <taxon>Burkholderiaceae</taxon>
        <taxon>Cupriavidus</taxon>
    </lineage>
</organism>
<dbReference type="Gene3D" id="6.20.50.110">
    <property type="entry name" value="Methyltransferase, zinc-binding domain"/>
    <property type="match status" value="1"/>
</dbReference>
<accession>A0A375D4X6</accession>
<proteinExistence type="predicted"/>
<keyword evidence="3" id="KW-0614">Plasmid</keyword>
<dbReference type="Gene3D" id="3.40.50.150">
    <property type="entry name" value="Vaccinia Virus protein VP39"/>
    <property type="match status" value="1"/>
</dbReference>
<dbReference type="PANTHER" id="PTHR43861:SF5">
    <property type="entry name" value="BLL5978 PROTEIN"/>
    <property type="match status" value="1"/>
</dbReference>
<sequence>MTAAPSTTCRACGATLSQTVVDLGLSPVSNAFIRPEHAASGEMFYPLHAMVCQACWLVQLRDETPAETHFHEDYVYFSSYSTSWLEHASRYVADMTRRFGLNQASQVMELASNDGYLLQYFQQAGIPCLGVEPSSNTAAAARAKGIDSREVFFGTATARALRDEGWQVDLLLGNNVLAHVPDINDFVGGMPVVLRQEGVITLEFPHLLRLLEQNQFDTLYHEHYSYLSLTALLPVLTRAGLRAFDIEHLPTHGGSLRLYACHAGAAHETTAAVQACLDEEAASGLSSPAPYAAFAERVRQAKHDLLTFLIGARRAGKRVAAYGAAAKGNTLLNYCGAGTDLIDFVVDRNPAKQGKLLPGTRIPVLAPEAVNEHRPDYLLILPWNLRDEIMNQMSGIRAWGGSFVTAIPETVVHS</sequence>
<reference evidence="3 4" key="1">
    <citation type="submission" date="2018-01" db="EMBL/GenBank/DDBJ databases">
        <authorList>
            <person name="Clerissi C."/>
        </authorList>
    </citation>
    <scope>NUCLEOTIDE SEQUENCE [LARGE SCALE GENOMIC DNA]</scope>
    <source>
        <strain evidence="3">Cupriavidus taiwanensis SWF 66322</strain>
        <plasmid evidence="4">cbm2636_mp</plasmid>
    </source>
</reference>
<keyword evidence="3" id="KW-0808">Transferase</keyword>
<protein>
    <submittedName>
        <fullName evidence="3">SAM-dependent methyltransferase</fullName>
    </submittedName>
</protein>
<name>A0A375D4X6_9BURK</name>
<dbReference type="Pfam" id="PF08421">
    <property type="entry name" value="Methyltransf_13"/>
    <property type="match status" value="1"/>
</dbReference>
<evidence type="ECO:0000259" key="1">
    <source>
        <dbReference type="Pfam" id="PF08421"/>
    </source>
</evidence>
<dbReference type="InterPro" id="IPR029063">
    <property type="entry name" value="SAM-dependent_MTases_sf"/>
</dbReference>
<dbReference type="Gene3D" id="6.10.250.3100">
    <property type="match status" value="1"/>
</dbReference>
<keyword evidence="3" id="KW-0489">Methyltransferase</keyword>
<geneLocation type="plasmid" evidence="4">
    <name>cbm2636_mp</name>
</geneLocation>
<dbReference type="PANTHER" id="PTHR43861">
    <property type="entry name" value="TRANS-ACONITATE 2-METHYLTRANSFERASE-RELATED"/>
    <property type="match status" value="1"/>
</dbReference>